<evidence type="ECO:0000313" key="2">
    <source>
        <dbReference type="Proteomes" id="UP000801492"/>
    </source>
</evidence>
<proteinExistence type="predicted"/>
<comment type="caution">
    <text evidence="1">The sequence shown here is derived from an EMBL/GenBank/DDBJ whole genome shotgun (WGS) entry which is preliminary data.</text>
</comment>
<protein>
    <submittedName>
        <fullName evidence="1">Uncharacterized protein</fullName>
    </submittedName>
</protein>
<gene>
    <name evidence="1" type="ORF">ILUMI_09121</name>
</gene>
<dbReference type="AlphaFoldDB" id="A0A8K0D9X0"/>
<name>A0A8K0D9X0_IGNLU</name>
<dbReference type="EMBL" id="VTPC01004501">
    <property type="protein sequence ID" value="KAF2897055.1"/>
    <property type="molecule type" value="Genomic_DNA"/>
</dbReference>
<reference evidence="1" key="1">
    <citation type="submission" date="2019-08" db="EMBL/GenBank/DDBJ databases">
        <title>The genome of the North American firefly Photinus pyralis.</title>
        <authorList>
            <consortium name="Photinus pyralis genome working group"/>
            <person name="Fallon T.R."/>
            <person name="Sander Lower S.E."/>
            <person name="Weng J.-K."/>
        </authorList>
    </citation>
    <scope>NUCLEOTIDE SEQUENCE</scope>
    <source>
        <strain evidence="1">TRF0915ILg1</strain>
        <tissue evidence="1">Whole body</tissue>
    </source>
</reference>
<evidence type="ECO:0000313" key="1">
    <source>
        <dbReference type="EMBL" id="KAF2897055.1"/>
    </source>
</evidence>
<sequence length="129" mass="14526">MSEVKRAKLISFGSERVNNKNSKEIGKTVRIAVILPESTEDKCPEFNYKDLFTATKIVMEALRNEIPNSEEQDVSVKYVFPMLKACDGSSSQPRSQQAKITIADEEIEEIVLSALENAKTDCEQLDIRL</sequence>
<keyword evidence="2" id="KW-1185">Reference proteome</keyword>
<organism evidence="1 2">
    <name type="scientific">Ignelater luminosus</name>
    <name type="common">Cucubano</name>
    <name type="synonym">Pyrophorus luminosus</name>
    <dbReference type="NCBI Taxonomy" id="2038154"/>
    <lineage>
        <taxon>Eukaryota</taxon>
        <taxon>Metazoa</taxon>
        <taxon>Ecdysozoa</taxon>
        <taxon>Arthropoda</taxon>
        <taxon>Hexapoda</taxon>
        <taxon>Insecta</taxon>
        <taxon>Pterygota</taxon>
        <taxon>Neoptera</taxon>
        <taxon>Endopterygota</taxon>
        <taxon>Coleoptera</taxon>
        <taxon>Polyphaga</taxon>
        <taxon>Elateriformia</taxon>
        <taxon>Elateroidea</taxon>
        <taxon>Elateridae</taxon>
        <taxon>Agrypninae</taxon>
        <taxon>Pyrophorini</taxon>
        <taxon>Ignelater</taxon>
    </lineage>
</organism>
<dbReference type="Proteomes" id="UP000801492">
    <property type="component" value="Unassembled WGS sequence"/>
</dbReference>
<dbReference type="OrthoDB" id="68076at2759"/>
<accession>A0A8K0D9X0</accession>